<organism evidence="1 2">
    <name type="scientific">Solidesulfovibrio carbinolicus</name>
    <dbReference type="NCBI Taxonomy" id="296842"/>
    <lineage>
        <taxon>Bacteria</taxon>
        <taxon>Pseudomonadati</taxon>
        <taxon>Thermodesulfobacteriota</taxon>
        <taxon>Desulfovibrionia</taxon>
        <taxon>Desulfovibrionales</taxon>
        <taxon>Desulfovibrionaceae</taxon>
        <taxon>Solidesulfovibrio</taxon>
    </lineage>
</organism>
<proteinExistence type="predicted"/>
<accession>A0A4P6HUD3</accession>
<protein>
    <submittedName>
        <fullName evidence="1">Uncharacterized protein</fullName>
    </submittedName>
</protein>
<gene>
    <name evidence="1" type="ORF">C3Y92_18330</name>
</gene>
<evidence type="ECO:0000313" key="1">
    <source>
        <dbReference type="EMBL" id="QAZ69088.1"/>
    </source>
</evidence>
<dbReference type="KEGG" id="dcb:C3Y92_18330"/>
<evidence type="ECO:0000313" key="2">
    <source>
        <dbReference type="Proteomes" id="UP000293296"/>
    </source>
</evidence>
<name>A0A4P6HUD3_9BACT</name>
<dbReference type="RefSeq" id="WP_129355145.1">
    <property type="nucleotide sequence ID" value="NZ_CP026538.1"/>
</dbReference>
<keyword evidence="2" id="KW-1185">Reference proteome</keyword>
<reference evidence="1 2" key="1">
    <citation type="submission" date="2018-02" db="EMBL/GenBank/DDBJ databases">
        <title>Genome sequence of Desulfovibrio carbinolicus DSM 3852.</title>
        <authorList>
            <person name="Wilbanks E."/>
            <person name="Skennerton C.T."/>
            <person name="Orphan V.J."/>
        </authorList>
    </citation>
    <scope>NUCLEOTIDE SEQUENCE [LARGE SCALE GENOMIC DNA]</scope>
    <source>
        <strain evidence="1 2">DSM 3852</strain>
    </source>
</reference>
<dbReference type="Proteomes" id="UP000293296">
    <property type="component" value="Chromosome"/>
</dbReference>
<dbReference type="OrthoDB" id="5459219at2"/>
<dbReference type="AlphaFoldDB" id="A0A4P6HUD3"/>
<dbReference type="EMBL" id="CP026538">
    <property type="protein sequence ID" value="QAZ69088.1"/>
    <property type="molecule type" value="Genomic_DNA"/>
</dbReference>
<sequence length="152" mass="15265">MTGEGLSLELASGAATAVNGLPVACACLHNGRVVFSDGVALYRVGGDSDDGVAIPVRLTLPPVICPGPARLAGLALDGLADGQAAITAVSDAGTQSWGELGPAGRDGLPGRAACRFGRGYGHSWSISLQADDGALLAIAALEARFTDLDRRP</sequence>